<evidence type="ECO:0000256" key="4">
    <source>
        <dbReference type="ARBA" id="ARBA00022519"/>
    </source>
</evidence>
<dbReference type="InterPro" id="IPR036138">
    <property type="entry name" value="PBP_dimer_sf"/>
</dbReference>
<reference evidence="17 18" key="1">
    <citation type="submission" date="2018-04" db="EMBL/GenBank/DDBJ databases">
        <title>Bordetella sp. HZ20 isolated from seawater.</title>
        <authorList>
            <person name="Sun C."/>
        </authorList>
    </citation>
    <scope>NUCLEOTIDE SEQUENCE [LARGE SCALE GENOMIC DNA]</scope>
    <source>
        <strain evidence="17 18">HZ20</strain>
    </source>
</reference>
<dbReference type="NCBIfam" id="TIGR03423">
    <property type="entry name" value="pbp2_mrdA"/>
    <property type="match status" value="1"/>
</dbReference>
<dbReference type="UniPathway" id="UPA00219"/>
<dbReference type="Pfam" id="PF03717">
    <property type="entry name" value="PBP_dimer"/>
    <property type="match status" value="1"/>
</dbReference>
<evidence type="ECO:0000256" key="3">
    <source>
        <dbReference type="ARBA" id="ARBA00022475"/>
    </source>
</evidence>
<dbReference type="InterPro" id="IPR017790">
    <property type="entry name" value="Penicillin-binding_protein_2"/>
</dbReference>
<dbReference type="SUPFAM" id="SSF56519">
    <property type="entry name" value="Penicillin binding protein dimerisation domain"/>
    <property type="match status" value="1"/>
</dbReference>
<name>A0A2R4XMP6_9BURK</name>
<dbReference type="GO" id="GO:0009002">
    <property type="term" value="F:serine-type D-Ala-D-Ala carboxypeptidase activity"/>
    <property type="evidence" value="ECO:0007669"/>
    <property type="project" value="UniProtKB-UniRule"/>
</dbReference>
<dbReference type="EMBL" id="CP028901">
    <property type="protein sequence ID" value="AWB35076.1"/>
    <property type="molecule type" value="Genomic_DNA"/>
</dbReference>
<keyword evidence="3 14" id="KW-1003">Cell membrane</keyword>
<dbReference type="GO" id="GO:0005886">
    <property type="term" value="C:plasma membrane"/>
    <property type="evidence" value="ECO:0007669"/>
    <property type="project" value="UniProtKB-SubCell"/>
</dbReference>
<gene>
    <name evidence="14 17" type="primary">mrdA</name>
    <name evidence="17" type="ORF">DBV39_16565</name>
</gene>
<keyword evidence="8 14" id="KW-0378">Hydrolase</keyword>
<evidence type="ECO:0000256" key="1">
    <source>
        <dbReference type="ARBA" id="ARBA00004167"/>
    </source>
</evidence>
<evidence type="ECO:0000256" key="7">
    <source>
        <dbReference type="ARBA" id="ARBA00022692"/>
    </source>
</evidence>
<protein>
    <recommendedName>
        <fullName evidence="14">Peptidoglycan D,D-transpeptidase MrdA</fullName>
        <ecNumber evidence="14">3.4.16.4</ecNumber>
    </recommendedName>
    <alternativeName>
        <fullName evidence="14">Penicillin-binding protein 2</fullName>
        <shortName evidence="14">PBP-2</shortName>
    </alternativeName>
</protein>
<evidence type="ECO:0000256" key="9">
    <source>
        <dbReference type="ARBA" id="ARBA00022960"/>
    </source>
</evidence>
<keyword evidence="13 14" id="KW-0961">Cell wall biogenesis/degradation</keyword>
<organism evidence="17 18">
    <name type="scientific">Orrella marina</name>
    <dbReference type="NCBI Taxonomy" id="2163011"/>
    <lineage>
        <taxon>Bacteria</taxon>
        <taxon>Pseudomonadati</taxon>
        <taxon>Pseudomonadota</taxon>
        <taxon>Betaproteobacteria</taxon>
        <taxon>Burkholderiales</taxon>
        <taxon>Alcaligenaceae</taxon>
        <taxon>Orrella</taxon>
    </lineage>
</organism>
<comment type="similarity">
    <text evidence="14">Belongs to the transpeptidase family. MrdA subfamily.</text>
</comment>
<dbReference type="OrthoDB" id="9789078at2"/>
<comment type="subcellular location">
    <subcellularLocation>
        <location evidence="14">Cell inner membrane</location>
        <topology evidence="14">Single-pass membrane protein</topology>
    </subcellularLocation>
    <subcellularLocation>
        <location evidence="2">Cell membrane</location>
    </subcellularLocation>
    <subcellularLocation>
        <location evidence="1">Membrane</location>
        <topology evidence="1">Single-pass membrane protein</topology>
    </subcellularLocation>
</comment>
<dbReference type="GO" id="GO:0008360">
    <property type="term" value="P:regulation of cell shape"/>
    <property type="evidence" value="ECO:0007669"/>
    <property type="project" value="UniProtKB-KW"/>
</dbReference>
<dbReference type="GO" id="GO:0008658">
    <property type="term" value="F:penicillin binding"/>
    <property type="evidence" value="ECO:0007669"/>
    <property type="project" value="InterPro"/>
</dbReference>
<dbReference type="RefSeq" id="WP_108622486.1">
    <property type="nucleotide sequence ID" value="NZ_CP028901.1"/>
</dbReference>
<evidence type="ECO:0000256" key="12">
    <source>
        <dbReference type="ARBA" id="ARBA00023136"/>
    </source>
</evidence>
<feature type="transmembrane region" description="Helical" evidence="14">
    <location>
        <begin position="15"/>
        <end position="39"/>
    </location>
</feature>
<feature type="active site" description="Acyl-ester intermediate" evidence="14">
    <location>
        <position position="328"/>
    </location>
</feature>
<proteinExistence type="inferred from homology"/>
<evidence type="ECO:0000256" key="5">
    <source>
        <dbReference type="ARBA" id="ARBA00022645"/>
    </source>
</evidence>
<feature type="domain" description="Penicillin-binding protein transpeptidase" evidence="15">
    <location>
        <begin position="269"/>
        <end position="608"/>
    </location>
</feature>
<keyword evidence="9 14" id="KW-0133">Cell shape</keyword>
<keyword evidence="18" id="KW-1185">Reference proteome</keyword>
<dbReference type="EC" id="3.4.16.4" evidence="14"/>
<dbReference type="AlphaFoldDB" id="A0A2R4XMP6"/>
<evidence type="ECO:0000256" key="11">
    <source>
        <dbReference type="ARBA" id="ARBA00022989"/>
    </source>
</evidence>
<dbReference type="SUPFAM" id="SSF56601">
    <property type="entry name" value="beta-lactamase/transpeptidase-like"/>
    <property type="match status" value="1"/>
</dbReference>
<dbReference type="GO" id="GO:0071972">
    <property type="term" value="F:peptidoglycan L,D-transpeptidase activity"/>
    <property type="evidence" value="ECO:0007669"/>
    <property type="project" value="TreeGrafter"/>
</dbReference>
<evidence type="ECO:0000313" key="17">
    <source>
        <dbReference type="EMBL" id="AWB35076.1"/>
    </source>
</evidence>
<feature type="domain" description="Penicillin-binding protein dimerisation" evidence="16">
    <location>
        <begin position="62"/>
        <end position="236"/>
    </location>
</feature>
<sequence length="623" mass="69014">MFDFKSAAQREKGRFLLRAWVAAAIVLVAFSLLGMRLWVLQVEEHEGLLQRADRNRTAVVPIAPRRGEIVDRNGEVLARNYLSYTLDVVPAEVDSIDRLLQELSKVVTLSPSSIRLFKRRVADSGRYNEVMLRNDLTDLEGAFFAAQAFRFPGVKLKARWVRQYPQGAVAAHVVGYVGRISEADLQVLDGQGELGNYRGTDIIGKQGVERAWEQTLHGTTGIESVEVTARGEPMRTLHRIDPEPGSDLVLSLDMRLQRIAEATFVGKRGALVAIDPQNGQILAYVSQPSFDPNLFVGGIDHESWRELNESEDVPLLNRPLLGTYPIGSTYKPFVALAALELGKRDAKTRIYDPGYFEMGNQRFRNAGSAAYGHVDMHKSLVVSSDTYYYSLAPEIGIDALHGFMKPFGFGQQTGIDLKGERTGVLPSTDWKRRAFRKPEQQRWFGGETVSAVIGQGYNAFTIMQLAQATSVLANGGRYYRPHLVMAAKDRHGNTRRIESLEPEHVIDIKPEHIKVVHDALIDVTKKGTARRAFAGAAYTAAGKTGTAQLFNLKGTKYRRDDVDERLRDHALFMGFAPAENPTIALAVLVENGGWGSETAAPIARTVMDAWLLQTEPDAVVTAP</sequence>
<dbReference type="InterPro" id="IPR005311">
    <property type="entry name" value="PBP_dimer"/>
</dbReference>
<keyword evidence="12 14" id="KW-0472">Membrane</keyword>
<keyword evidence="10 14" id="KW-0573">Peptidoglycan synthesis</keyword>
<dbReference type="InterPro" id="IPR050515">
    <property type="entry name" value="Beta-lactam/transpept"/>
</dbReference>
<keyword evidence="6 14" id="KW-0645">Protease</keyword>
<evidence type="ECO:0000256" key="8">
    <source>
        <dbReference type="ARBA" id="ARBA00022801"/>
    </source>
</evidence>
<evidence type="ECO:0000256" key="13">
    <source>
        <dbReference type="ARBA" id="ARBA00023316"/>
    </source>
</evidence>
<comment type="catalytic activity">
    <reaction evidence="14">
        <text>Preferential cleavage: (Ac)2-L-Lys-D-Ala-|-D-Ala. Also transpeptidation of peptidyl-alanyl moieties that are N-acyl substituents of D-alanine.</text>
        <dbReference type="EC" id="3.4.16.4"/>
    </reaction>
</comment>
<dbReference type="Gene3D" id="3.40.710.10">
    <property type="entry name" value="DD-peptidase/beta-lactamase superfamily"/>
    <property type="match status" value="1"/>
</dbReference>
<evidence type="ECO:0000313" key="18">
    <source>
        <dbReference type="Proteomes" id="UP000244571"/>
    </source>
</evidence>
<evidence type="ECO:0000256" key="2">
    <source>
        <dbReference type="ARBA" id="ARBA00004236"/>
    </source>
</evidence>
<evidence type="ECO:0000256" key="14">
    <source>
        <dbReference type="HAMAP-Rule" id="MF_02081"/>
    </source>
</evidence>
<comment type="function">
    <text evidence="14">Catalyzes cross-linking of the peptidoglycan cell wall.</text>
</comment>
<comment type="caution">
    <text evidence="14">Lacks conserved residue(s) required for the propagation of feature annotation.</text>
</comment>
<comment type="pathway">
    <text evidence="14">Cell wall biogenesis; peptidoglycan biosynthesis.</text>
</comment>
<evidence type="ECO:0000256" key="6">
    <source>
        <dbReference type="ARBA" id="ARBA00022670"/>
    </source>
</evidence>
<accession>A0A2R4XMP6</accession>
<dbReference type="Pfam" id="PF00905">
    <property type="entry name" value="Transpeptidase"/>
    <property type="match status" value="1"/>
</dbReference>
<dbReference type="GO" id="GO:0071555">
    <property type="term" value="P:cell wall organization"/>
    <property type="evidence" value="ECO:0007669"/>
    <property type="project" value="UniProtKB-KW"/>
</dbReference>
<evidence type="ECO:0000256" key="10">
    <source>
        <dbReference type="ARBA" id="ARBA00022984"/>
    </source>
</evidence>
<dbReference type="InterPro" id="IPR001460">
    <property type="entry name" value="PCN-bd_Tpept"/>
</dbReference>
<evidence type="ECO:0000259" key="16">
    <source>
        <dbReference type="Pfam" id="PF03717"/>
    </source>
</evidence>
<keyword evidence="4 14" id="KW-0997">Cell inner membrane</keyword>
<dbReference type="GO" id="GO:0009252">
    <property type="term" value="P:peptidoglycan biosynthetic process"/>
    <property type="evidence" value="ECO:0007669"/>
    <property type="project" value="UniProtKB-UniRule"/>
</dbReference>
<dbReference type="PANTHER" id="PTHR30627:SF2">
    <property type="entry name" value="PEPTIDOGLYCAN D,D-TRANSPEPTIDASE MRDA"/>
    <property type="match status" value="1"/>
</dbReference>
<dbReference type="InterPro" id="IPR012338">
    <property type="entry name" value="Beta-lactam/transpept-like"/>
</dbReference>
<dbReference type="HAMAP" id="MF_02081">
    <property type="entry name" value="MrdA_transpept"/>
    <property type="match status" value="1"/>
</dbReference>
<evidence type="ECO:0000259" key="15">
    <source>
        <dbReference type="Pfam" id="PF00905"/>
    </source>
</evidence>
<dbReference type="Proteomes" id="UP000244571">
    <property type="component" value="Chromosome"/>
</dbReference>
<dbReference type="KEGG" id="boz:DBV39_16565"/>
<keyword evidence="5 14" id="KW-0121">Carboxypeptidase</keyword>
<dbReference type="GO" id="GO:0006508">
    <property type="term" value="P:proteolysis"/>
    <property type="evidence" value="ECO:0007669"/>
    <property type="project" value="UniProtKB-KW"/>
</dbReference>
<dbReference type="PANTHER" id="PTHR30627">
    <property type="entry name" value="PEPTIDOGLYCAN D,D-TRANSPEPTIDASE"/>
    <property type="match status" value="1"/>
</dbReference>
<keyword evidence="11 14" id="KW-1133">Transmembrane helix</keyword>
<keyword evidence="7 14" id="KW-0812">Transmembrane</keyword>
<dbReference type="Gene3D" id="3.90.1310.10">
    <property type="entry name" value="Penicillin-binding protein 2a (Domain 2)"/>
    <property type="match status" value="1"/>
</dbReference>
<dbReference type="Gene3D" id="3.30.1390.30">
    <property type="entry name" value="Penicillin-binding protein 2a, domain 3"/>
    <property type="match status" value="1"/>
</dbReference>